<reference evidence="2" key="1">
    <citation type="journal article" date="2019" name="PLoS Negl. Trop. Dis.">
        <title>Revisiting the worldwide diversity of Leptospira species in the environment.</title>
        <authorList>
            <person name="Vincent A.T."/>
            <person name="Schiettekatte O."/>
            <person name="Bourhy P."/>
            <person name="Veyrier F.J."/>
            <person name="Picardeau M."/>
        </authorList>
    </citation>
    <scope>NUCLEOTIDE SEQUENCE [LARGE SCALE GENOMIC DNA]</scope>
    <source>
        <strain evidence="2">201800277</strain>
    </source>
</reference>
<feature type="chain" id="PRO_5023071125" description="Porin" evidence="1">
    <location>
        <begin position="19"/>
        <end position="369"/>
    </location>
</feature>
<sequence>MKKIIFLFFILANSVVFAEEKKEAAAYLRGVDLTVDSATLKNGLTIQNSLIFNRLIGGTTSFGVPATNKFRGKGIEFGTNTRHSGLLGTDFSVSFATLFADSNYSGDYNSSTMRIGSGSSAMNFASESFIASEFTSNRLQTANIKVAENIYLLHDSSNKFLQGLALRVGGEIYGNEVKSTSPYYFTNSSSTSGGTTLFSSGFGASSIEKLTYNEAYLNGILGLGYNLKIAEGHNLSLGYEYLKSFANSGNYENKISSLLVLTPTIAFPFENKIKGKVDSELVGNRFTIGYRFNITEDVSFGINYAHTEATHRVVDSKVKEPGNILTLLSSGSGGINPIPFILGSQPGFGPFPESKDIRRQIGIEIVFKF</sequence>
<gene>
    <name evidence="2" type="ORF">EHQ30_13450</name>
</gene>
<dbReference type="RefSeq" id="WP_135677064.1">
    <property type="nucleotide sequence ID" value="NZ_RQFP01000014.1"/>
</dbReference>
<comment type="caution">
    <text evidence="2">The sequence shown here is derived from an EMBL/GenBank/DDBJ whole genome shotgun (WGS) entry which is preliminary data.</text>
</comment>
<accession>A0A5F1Z375</accession>
<name>A0A5F1Z375_9LEPT</name>
<evidence type="ECO:0000313" key="3">
    <source>
        <dbReference type="Proteomes" id="UP000297891"/>
    </source>
</evidence>
<proteinExistence type="predicted"/>
<dbReference type="EMBL" id="RQFP01000014">
    <property type="protein sequence ID" value="TGK91236.1"/>
    <property type="molecule type" value="Genomic_DNA"/>
</dbReference>
<keyword evidence="3" id="KW-1185">Reference proteome</keyword>
<evidence type="ECO:0000256" key="1">
    <source>
        <dbReference type="SAM" id="SignalP"/>
    </source>
</evidence>
<evidence type="ECO:0008006" key="4">
    <source>
        <dbReference type="Google" id="ProtNLM"/>
    </source>
</evidence>
<keyword evidence="1" id="KW-0732">Signal</keyword>
<dbReference type="AlphaFoldDB" id="A0A5F1Z375"/>
<dbReference type="Proteomes" id="UP000297891">
    <property type="component" value="Unassembled WGS sequence"/>
</dbReference>
<protein>
    <recommendedName>
        <fullName evidence="4">Porin</fullName>
    </recommendedName>
</protein>
<organism evidence="2 3">
    <name type="scientific">Leptospira brenneri</name>
    <dbReference type="NCBI Taxonomy" id="2023182"/>
    <lineage>
        <taxon>Bacteria</taxon>
        <taxon>Pseudomonadati</taxon>
        <taxon>Spirochaetota</taxon>
        <taxon>Spirochaetia</taxon>
        <taxon>Leptospirales</taxon>
        <taxon>Leptospiraceae</taxon>
        <taxon>Leptospira</taxon>
    </lineage>
</organism>
<feature type="signal peptide" evidence="1">
    <location>
        <begin position="1"/>
        <end position="18"/>
    </location>
</feature>
<dbReference type="OrthoDB" id="319878at2"/>
<evidence type="ECO:0000313" key="2">
    <source>
        <dbReference type="EMBL" id="TGK91236.1"/>
    </source>
</evidence>